<dbReference type="InterPro" id="IPR013783">
    <property type="entry name" value="Ig-like_fold"/>
</dbReference>
<dbReference type="SUPFAM" id="SSF48726">
    <property type="entry name" value="Immunoglobulin"/>
    <property type="match status" value="1"/>
</dbReference>
<reference evidence="1 2" key="1">
    <citation type="submission" date="2018-01" db="EMBL/GenBank/DDBJ databases">
        <title>Characterization of the virulent Escherichia coli phage PMBT57 of the N4-like group with a broad host range.</title>
        <authorList>
            <person name="Koberg S."/>
            <person name="Brinks E."/>
        </authorList>
    </citation>
    <scope>NUCLEOTIDE SEQUENCE [LARGE SCALE GENOMIC DNA]</scope>
</reference>
<protein>
    <submittedName>
        <fullName evidence="1">Neck whiskers protein</fullName>
    </submittedName>
</protein>
<sequence length="279" mass="29313">MPVLKVMFHKDTNVATVLDASGSLSDGSVEVGTFHHPDETYPDSVTIYHGVRDLLYKRSAKDPSQTASYPNNIINMQVISIDMKATPRLILGTALPRVISTIEGKDVTWHVDVAGGKAPLTYKWQFKANTVGAAFADIDSGENPTAKTATLINHAVTAESAGTYKVIVTDANDTTIESSSLLVVGVQEPPEVASIVAYPSPLALSVADDITNGKTVKFSSLPAGSLIGTLSIKTQPDSGKATAEISGNVLTVKPVAVGDTTVVVTYGTKEVTVTVNVTE</sequence>
<dbReference type="Proteomes" id="UP000241665">
    <property type="component" value="Segment"/>
</dbReference>
<proteinExistence type="predicted"/>
<accession>A0A2K9VA60</accession>
<dbReference type="InterPro" id="IPR036179">
    <property type="entry name" value="Ig-like_dom_sf"/>
</dbReference>
<evidence type="ECO:0000313" key="1">
    <source>
        <dbReference type="EMBL" id="AUV59093.1"/>
    </source>
</evidence>
<dbReference type="Gene3D" id="2.60.40.10">
    <property type="entry name" value="Immunoglobulins"/>
    <property type="match status" value="1"/>
</dbReference>
<evidence type="ECO:0000313" key="2">
    <source>
        <dbReference type="Proteomes" id="UP000241665"/>
    </source>
</evidence>
<organism evidence="1 2">
    <name type="scientific">Escherichia phage PMBT57</name>
    <dbReference type="NCBI Taxonomy" id="2079259"/>
    <lineage>
        <taxon>Viruses</taxon>
        <taxon>Duplodnaviria</taxon>
        <taxon>Heunggongvirae</taxon>
        <taxon>Uroviricota</taxon>
        <taxon>Caudoviricetes</taxon>
        <taxon>Schitoviridae</taxon>
        <taxon>Enquatrovirinae</taxon>
        <taxon>Enquatrovirus</taxon>
        <taxon>Enquatrovirus N4</taxon>
    </lineage>
</organism>
<name>A0A2K9VA60_9CAUD</name>
<dbReference type="EMBL" id="MG770228">
    <property type="protein sequence ID" value="AUV59093.1"/>
    <property type="molecule type" value="Genomic_DNA"/>
</dbReference>